<accession>A0A0E9UQY3</accession>
<feature type="compositionally biased region" description="Basic residues" evidence="1">
    <location>
        <begin position="42"/>
        <end position="52"/>
    </location>
</feature>
<sequence>MECKPCFHWMIDGEPPSNGPKLDTQMSGEDQEPGSQGTCRSTHTHPIHCAVR</sequence>
<feature type="region of interest" description="Disordered" evidence="1">
    <location>
        <begin position="11"/>
        <end position="52"/>
    </location>
</feature>
<dbReference type="EMBL" id="GBXM01040947">
    <property type="protein sequence ID" value="JAH67630.1"/>
    <property type="molecule type" value="Transcribed_RNA"/>
</dbReference>
<organism evidence="2">
    <name type="scientific">Anguilla anguilla</name>
    <name type="common">European freshwater eel</name>
    <name type="synonym">Muraena anguilla</name>
    <dbReference type="NCBI Taxonomy" id="7936"/>
    <lineage>
        <taxon>Eukaryota</taxon>
        <taxon>Metazoa</taxon>
        <taxon>Chordata</taxon>
        <taxon>Craniata</taxon>
        <taxon>Vertebrata</taxon>
        <taxon>Euteleostomi</taxon>
        <taxon>Actinopterygii</taxon>
        <taxon>Neopterygii</taxon>
        <taxon>Teleostei</taxon>
        <taxon>Anguilliformes</taxon>
        <taxon>Anguillidae</taxon>
        <taxon>Anguilla</taxon>
    </lineage>
</organism>
<evidence type="ECO:0000313" key="2">
    <source>
        <dbReference type="EMBL" id="JAH67630.1"/>
    </source>
</evidence>
<reference evidence="2" key="1">
    <citation type="submission" date="2014-11" db="EMBL/GenBank/DDBJ databases">
        <authorList>
            <person name="Amaro Gonzalez C."/>
        </authorList>
    </citation>
    <scope>NUCLEOTIDE SEQUENCE</scope>
</reference>
<reference evidence="2" key="2">
    <citation type="journal article" date="2015" name="Fish Shellfish Immunol.">
        <title>Early steps in the European eel (Anguilla anguilla)-Vibrio vulnificus interaction in the gills: Role of the RtxA13 toxin.</title>
        <authorList>
            <person name="Callol A."/>
            <person name="Pajuelo D."/>
            <person name="Ebbesson L."/>
            <person name="Teles M."/>
            <person name="MacKenzie S."/>
            <person name="Amaro C."/>
        </authorList>
    </citation>
    <scope>NUCLEOTIDE SEQUENCE</scope>
</reference>
<protein>
    <submittedName>
        <fullName evidence="2">Uncharacterized protein</fullName>
    </submittedName>
</protein>
<name>A0A0E9UQY3_ANGAN</name>
<dbReference type="AlphaFoldDB" id="A0A0E9UQY3"/>
<proteinExistence type="predicted"/>
<feature type="compositionally biased region" description="Polar residues" evidence="1">
    <location>
        <begin position="24"/>
        <end position="41"/>
    </location>
</feature>
<evidence type="ECO:0000256" key="1">
    <source>
        <dbReference type="SAM" id="MobiDB-lite"/>
    </source>
</evidence>